<dbReference type="EMBL" id="DTLB01000038">
    <property type="protein sequence ID" value="HFW32543.1"/>
    <property type="molecule type" value="Genomic_DNA"/>
</dbReference>
<evidence type="ECO:0000256" key="1">
    <source>
        <dbReference type="ARBA" id="ARBA00001974"/>
    </source>
</evidence>
<dbReference type="Pfam" id="PF00441">
    <property type="entry name" value="Acyl-CoA_dh_1"/>
    <property type="match status" value="1"/>
</dbReference>
<reference evidence="7" key="1">
    <citation type="journal article" date="2020" name="mSystems">
        <title>Genome- and Community-Level Interaction Insights into Carbon Utilization and Element Cycling Functions of Hydrothermarchaeota in Hydrothermal Sediment.</title>
        <authorList>
            <person name="Zhou Z."/>
            <person name="Liu Y."/>
            <person name="Xu W."/>
            <person name="Pan J."/>
            <person name="Luo Z.H."/>
            <person name="Li M."/>
        </authorList>
    </citation>
    <scope>NUCLEOTIDE SEQUENCE [LARGE SCALE GENOMIC DNA]</scope>
    <source>
        <strain evidence="7">SpSt-87</strain>
    </source>
</reference>
<evidence type="ECO:0000256" key="2">
    <source>
        <dbReference type="ARBA" id="ARBA00009347"/>
    </source>
</evidence>
<evidence type="ECO:0000256" key="4">
    <source>
        <dbReference type="ARBA" id="ARBA00022827"/>
    </source>
</evidence>
<dbReference type="InterPro" id="IPR013786">
    <property type="entry name" value="AcylCoA_DH/ox_N"/>
</dbReference>
<accession>A0A7C3RC66</accession>
<evidence type="ECO:0000259" key="6">
    <source>
        <dbReference type="Pfam" id="PF02771"/>
    </source>
</evidence>
<dbReference type="GO" id="GO:0050660">
    <property type="term" value="F:flavin adenine dinucleotide binding"/>
    <property type="evidence" value="ECO:0007669"/>
    <property type="project" value="InterPro"/>
</dbReference>
<name>A0A7C3RC66_ARCFL</name>
<proteinExistence type="inferred from homology"/>
<dbReference type="PANTHER" id="PTHR43884:SF12">
    <property type="entry name" value="ISOVALERYL-COA DEHYDROGENASE, MITOCHONDRIAL-RELATED"/>
    <property type="match status" value="1"/>
</dbReference>
<dbReference type="PANTHER" id="PTHR43884">
    <property type="entry name" value="ACYL-COA DEHYDROGENASE"/>
    <property type="match status" value="1"/>
</dbReference>
<evidence type="ECO:0000259" key="5">
    <source>
        <dbReference type="Pfam" id="PF00441"/>
    </source>
</evidence>
<dbReference type="SUPFAM" id="SSF56645">
    <property type="entry name" value="Acyl-CoA dehydrogenase NM domain-like"/>
    <property type="match status" value="1"/>
</dbReference>
<comment type="cofactor">
    <cofactor evidence="1">
        <name>FAD</name>
        <dbReference type="ChEBI" id="CHEBI:57692"/>
    </cofactor>
</comment>
<dbReference type="InterPro" id="IPR009075">
    <property type="entry name" value="AcylCo_DH/oxidase_C"/>
</dbReference>
<dbReference type="InterPro" id="IPR009100">
    <property type="entry name" value="AcylCoA_DH/oxidase_NM_dom_sf"/>
</dbReference>
<dbReference type="AlphaFoldDB" id="A0A7C3RC66"/>
<dbReference type="Pfam" id="PF02771">
    <property type="entry name" value="Acyl-CoA_dh_N"/>
    <property type="match status" value="1"/>
</dbReference>
<comment type="caution">
    <text evidence="7">The sequence shown here is derived from an EMBL/GenBank/DDBJ whole genome shotgun (WGS) entry which is preliminary data.</text>
</comment>
<sequence>MMRVAIDPLSELKSDTAGMITRSIEEWAEKEVMPYRHEIDDRFEIAERAMKKLFVDIGMQKLVVPESAGGAGLGIEELPPILYQSFSEIGRADAGIGFVLSAVVASSASAIGSEAFNFMVEKLSSGFCRVSIVPPQFGNDDFKGFELARAVEKGDRVRIKFYGRPLNSGFDADVFVVFCNYDGVSLAVLDGKEVERGELLKTAGLNASRNCDVRIRAEVEKSRIIKGNGWKRLEIYLNLCLSSLCAGSAVDSCRIVGEWAEKRLIRGKPLKDNTVDAEVLGEVAKEAVEANMMAQFLAKTMLEDRSDDEIHAISKITALKCSRAAFNVADRAMELMASQGYAREGLLEKQWRDAKSIVALLKQYHSLLELSERFFASKLWKR</sequence>
<dbReference type="GO" id="GO:0003995">
    <property type="term" value="F:acyl-CoA dehydrogenase activity"/>
    <property type="evidence" value="ECO:0007669"/>
    <property type="project" value="TreeGrafter"/>
</dbReference>
<dbReference type="InterPro" id="IPR037069">
    <property type="entry name" value="AcylCoA_DH/ox_N_sf"/>
</dbReference>
<dbReference type="InterPro" id="IPR036250">
    <property type="entry name" value="AcylCo_DH-like_C"/>
</dbReference>
<keyword evidence="4" id="KW-0274">FAD</keyword>
<dbReference type="Gene3D" id="1.20.140.10">
    <property type="entry name" value="Butyryl-CoA Dehydrogenase, subunit A, domain 3"/>
    <property type="match status" value="1"/>
</dbReference>
<comment type="similarity">
    <text evidence="2">Belongs to the acyl-CoA dehydrogenase family.</text>
</comment>
<feature type="domain" description="Acyl-CoA dehydrogenase/oxidase N-terminal" evidence="6">
    <location>
        <begin position="16"/>
        <end position="114"/>
    </location>
</feature>
<gene>
    <name evidence="7" type="ORF">ENW66_06285</name>
</gene>
<dbReference type="SUPFAM" id="SSF47203">
    <property type="entry name" value="Acyl-CoA dehydrogenase C-terminal domain-like"/>
    <property type="match status" value="1"/>
</dbReference>
<organism evidence="7">
    <name type="scientific">Archaeoglobus fulgidus</name>
    <dbReference type="NCBI Taxonomy" id="2234"/>
    <lineage>
        <taxon>Archaea</taxon>
        <taxon>Methanobacteriati</taxon>
        <taxon>Methanobacteriota</taxon>
        <taxon>Archaeoglobi</taxon>
        <taxon>Archaeoglobales</taxon>
        <taxon>Archaeoglobaceae</taxon>
        <taxon>Archaeoglobus</taxon>
    </lineage>
</organism>
<evidence type="ECO:0000256" key="3">
    <source>
        <dbReference type="ARBA" id="ARBA00022630"/>
    </source>
</evidence>
<dbReference type="Gene3D" id="1.10.540.10">
    <property type="entry name" value="Acyl-CoA dehydrogenase/oxidase, N-terminal domain"/>
    <property type="match status" value="1"/>
</dbReference>
<evidence type="ECO:0000313" key="7">
    <source>
        <dbReference type="EMBL" id="HFW32543.1"/>
    </source>
</evidence>
<feature type="domain" description="Acyl-CoA dehydrogenase/oxidase C-terminal" evidence="5">
    <location>
        <begin position="240"/>
        <end position="356"/>
    </location>
</feature>
<protein>
    <submittedName>
        <fullName evidence="7">Acyl-CoA dehydrogenase</fullName>
    </submittedName>
</protein>
<keyword evidence="3" id="KW-0285">Flavoprotein</keyword>